<protein>
    <submittedName>
        <fullName evidence="6">AraC-like DNA-binding protein</fullName>
    </submittedName>
</protein>
<dbReference type="GO" id="GO:0043565">
    <property type="term" value="F:sequence-specific DNA binding"/>
    <property type="evidence" value="ECO:0007669"/>
    <property type="project" value="InterPro"/>
</dbReference>
<name>A0A8H9L1M2_9MICO</name>
<keyword evidence="2" id="KW-0238">DNA-binding</keyword>
<keyword evidence="8" id="KW-1185">Reference proteome</keyword>
<evidence type="ECO:0000313" key="6">
    <source>
        <dbReference type="EMBL" id="MBM7800912.1"/>
    </source>
</evidence>
<keyword evidence="3" id="KW-0804">Transcription</keyword>
<reference evidence="5" key="1">
    <citation type="journal article" date="2014" name="Int. J. Syst. Evol. Microbiol.">
        <title>Complete genome sequence of Corynebacterium casei LMG S-19264T (=DSM 44701T), isolated from a smear-ripened cheese.</title>
        <authorList>
            <consortium name="US DOE Joint Genome Institute (JGI-PGF)"/>
            <person name="Walter F."/>
            <person name="Albersmeier A."/>
            <person name="Kalinowski J."/>
            <person name="Ruckert C."/>
        </authorList>
    </citation>
    <scope>NUCLEOTIDE SEQUENCE</scope>
    <source>
        <strain evidence="5">JCM 1480</strain>
    </source>
</reference>
<dbReference type="SMART" id="SM00342">
    <property type="entry name" value="HTH_ARAC"/>
    <property type="match status" value="1"/>
</dbReference>
<dbReference type="RefSeq" id="WP_175327442.1">
    <property type="nucleotide sequence ID" value="NZ_BMOI01000015.1"/>
</dbReference>
<sequence length="272" mass="28536">MSDALQALIEIAGLRCSFGRSLLSAAPDWTLHLDPDVTAWVVTLHTPVVLHRAGRYWVLHPGGAAILRHGAAMSVGASAEVHGPPVDDDPLWPRPTGVTVGSVALGPLADEALALPVFLETQPSGSPEPSVVAAAREVDSLSVRWAHAQADALALLVVTTVLRHGPPPVLAADNSLGAVLDVLFDATRAVPVAELLAVTGMSERTLHRRFREATGCSPAQLGRWYRALAVRAALLAGDAPDAVSERHGYASVSAMRRSLGRVRAPDGHPPPT</sequence>
<dbReference type="PANTHER" id="PTHR46796">
    <property type="entry name" value="HTH-TYPE TRANSCRIPTIONAL ACTIVATOR RHAS-RELATED"/>
    <property type="match status" value="1"/>
</dbReference>
<dbReference type="InterPro" id="IPR050204">
    <property type="entry name" value="AraC_XylS_family_regulators"/>
</dbReference>
<evidence type="ECO:0000259" key="4">
    <source>
        <dbReference type="PROSITE" id="PS01124"/>
    </source>
</evidence>
<comment type="caution">
    <text evidence="5">The sequence shown here is derived from an EMBL/GenBank/DDBJ whole genome shotgun (WGS) entry which is preliminary data.</text>
</comment>
<dbReference type="Gene3D" id="1.10.10.60">
    <property type="entry name" value="Homeodomain-like"/>
    <property type="match status" value="1"/>
</dbReference>
<dbReference type="Pfam" id="PF12833">
    <property type="entry name" value="HTH_18"/>
    <property type="match status" value="1"/>
</dbReference>
<reference evidence="6 8" key="3">
    <citation type="submission" date="2021-01" db="EMBL/GenBank/DDBJ databases">
        <title>Sequencing the genomes of 1000 actinobacteria strains.</title>
        <authorList>
            <person name="Klenk H.-P."/>
        </authorList>
    </citation>
    <scope>NUCLEOTIDE SEQUENCE [LARGE SCALE GENOMIC DNA]</scope>
    <source>
        <strain evidence="6 8">DSM 20542</strain>
    </source>
</reference>
<gene>
    <name evidence="5" type="ORF">GCM10009769_29740</name>
    <name evidence="6" type="ORF">JOE58_000163</name>
</gene>
<keyword evidence="1" id="KW-0805">Transcription regulation</keyword>
<evidence type="ECO:0000256" key="3">
    <source>
        <dbReference type="ARBA" id="ARBA00023163"/>
    </source>
</evidence>
<dbReference type="EMBL" id="JAFBCG010000001">
    <property type="protein sequence ID" value="MBM7800912.1"/>
    <property type="molecule type" value="Genomic_DNA"/>
</dbReference>
<dbReference type="PANTHER" id="PTHR46796:SF15">
    <property type="entry name" value="BLL1074 PROTEIN"/>
    <property type="match status" value="1"/>
</dbReference>
<dbReference type="PROSITE" id="PS01124">
    <property type="entry name" value="HTH_ARAC_FAMILY_2"/>
    <property type="match status" value="1"/>
</dbReference>
<dbReference type="Proteomes" id="UP000746584">
    <property type="component" value="Unassembled WGS sequence"/>
</dbReference>
<evidence type="ECO:0000313" key="8">
    <source>
        <dbReference type="Proteomes" id="UP000746584"/>
    </source>
</evidence>
<evidence type="ECO:0000313" key="7">
    <source>
        <dbReference type="Proteomes" id="UP000648535"/>
    </source>
</evidence>
<dbReference type="AlphaFoldDB" id="A0A8H9L1M2"/>
<reference evidence="5" key="2">
    <citation type="submission" date="2020-09" db="EMBL/GenBank/DDBJ databases">
        <authorList>
            <person name="Sun Q."/>
            <person name="Ohkuma M."/>
        </authorList>
    </citation>
    <scope>NUCLEOTIDE SEQUENCE</scope>
    <source>
        <strain evidence="5">JCM 1480</strain>
    </source>
</reference>
<feature type="domain" description="HTH araC/xylS-type" evidence="4">
    <location>
        <begin position="174"/>
        <end position="261"/>
    </location>
</feature>
<evidence type="ECO:0000256" key="1">
    <source>
        <dbReference type="ARBA" id="ARBA00023015"/>
    </source>
</evidence>
<dbReference type="InterPro" id="IPR018060">
    <property type="entry name" value="HTH_AraC"/>
</dbReference>
<accession>A0A8H9L1M2</accession>
<dbReference type="Proteomes" id="UP000648535">
    <property type="component" value="Unassembled WGS sequence"/>
</dbReference>
<evidence type="ECO:0000256" key="2">
    <source>
        <dbReference type="ARBA" id="ARBA00023125"/>
    </source>
</evidence>
<dbReference type="EMBL" id="BMOI01000015">
    <property type="protein sequence ID" value="GGL09718.1"/>
    <property type="molecule type" value="Genomic_DNA"/>
</dbReference>
<proteinExistence type="predicted"/>
<dbReference type="GO" id="GO:0003700">
    <property type="term" value="F:DNA-binding transcription factor activity"/>
    <property type="evidence" value="ECO:0007669"/>
    <property type="project" value="InterPro"/>
</dbReference>
<evidence type="ECO:0000313" key="5">
    <source>
        <dbReference type="EMBL" id="GGL09718.1"/>
    </source>
</evidence>
<organism evidence="5 7">
    <name type="scientific">Curtobacterium luteum</name>
    <dbReference type="NCBI Taxonomy" id="33881"/>
    <lineage>
        <taxon>Bacteria</taxon>
        <taxon>Bacillati</taxon>
        <taxon>Actinomycetota</taxon>
        <taxon>Actinomycetes</taxon>
        <taxon>Micrococcales</taxon>
        <taxon>Microbacteriaceae</taxon>
        <taxon>Curtobacterium</taxon>
    </lineage>
</organism>